<evidence type="ECO:0000313" key="2">
    <source>
        <dbReference type="EMBL" id="OGD71246.1"/>
    </source>
</evidence>
<dbReference type="Proteomes" id="UP000177979">
    <property type="component" value="Unassembled WGS sequence"/>
</dbReference>
<dbReference type="Pfam" id="PF04285">
    <property type="entry name" value="DUF444"/>
    <property type="match status" value="2"/>
</dbReference>
<evidence type="ECO:0000313" key="3">
    <source>
        <dbReference type="Proteomes" id="UP000177979"/>
    </source>
</evidence>
<organism evidence="2 3">
    <name type="scientific">Candidatus Collierbacteria bacterium RIFCSPHIGHO2_01_FULL_50_25</name>
    <dbReference type="NCBI Taxonomy" id="1817722"/>
    <lineage>
        <taxon>Bacteria</taxon>
        <taxon>Candidatus Collieribacteriota</taxon>
    </lineage>
</organism>
<protein>
    <recommendedName>
        <fullName evidence="4">Sporulation protein YhbH</fullName>
    </recommendedName>
</protein>
<name>A0A1F5EVE2_9BACT</name>
<feature type="region of interest" description="Disordered" evidence="1">
    <location>
        <begin position="76"/>
        <end position="113"/>
    </location>
</feature>
<dbReference type="EMBL" id="MFAG01000038">
    <property type="protein sequence ID" value="OGD71246.1"/>
    <property type="molecule type" value="Genomic_DNA"/>
</dbReference>
<accession>A0A1F5EVE2</accession>
<evidence type="ECO:0008006" key="4">
    <source>
        <dbReference type="Google" id="ProtNLM"/>
    </source>
</evidence>
<dbReference type="PANTHER" id="PTHR30510">
    <property type="entry name" value="UPF0229 PROTEIN YEAH"/>
    <property type="match status" value="1"/>
</dbReference>
<dbReference type="AlphaFoldDB" id="A0A1F5EVE2"/>
<dbReference type="PANTHER" id="PTHR30510:SF2">
    <property type="entry name" value="UPF0229 PROTEIN YEAH"/>
    <property type="match status" value="1"/>
</dbReference>
<evidence type="ECO:0000256" key="1">
    <source>
        <dbReference type="SAM" id="MobiDB-lite"/>
    </source>
</evidence>
<reference evidence="2 3" key="1">
    <citation type="journal article" date="2016" name="Nat. Commun.">
        <title>Thousands of microbial genomes shed light on interconnected biogeochemical processes in an aquifer system.</title>
        <authorList>
            <person name="Anantharaman K."/>
            <person name="Brown C.T."/>
            <person name="Hug L.A."/>
            <person name="Sharon I."/>
            <person name="Castelle C.J."/>
            <person name="Probst A.J."/>
            <person name="Thomas B.C."/>
            <person name="Singh A."/>
            <person name="Wilkins M.J."/>
            <person name="Karaoz U."/>
            <person name="Brodie E.L."/>
            <person name="Williams K.H."/>
            <person name="Hubbard S.S."/>
            <person name="Banfield J.F."/>
        </authorList>
    </citation>
    <scope>NUCLEOTIDE SEQUENCE [LARGE SCALE GENOMIC DNA]</scope>
</reference>
<dbReference type="STRING" id="1817722.A2703_00770"/>
<sequence>MPRLESERCYISQQDWSLHRKGQADEERMNRKVKEAIKGNLPGIISDGTIISTDPTTKKTIRVPLRAIELPHIIRSRGNEGVGSGDGSEEEGDVIGSRPVEGPGSGQGAGNAPGEEILEAELTIEELRQLVFEDLGLPDLRPKAIKVVESDEVTFDDVRKKRTPTNLDLRRTIEENMKRNALQGRGAVIDGIEQDDYRVRTWNIKERESEAAVLIMMRDISGSMGDFENYIVRSFCWWTVLFLRSKFPHVELVFIVHDTEAYRVTEEEFFGRKSSGGTECSSANQMAHDCIVTEFPTEDYNVYPLHFSDGDNYGTDEDAKCVDLVQAMLDLGVNQYAFVQIAKANSDLLRAYRSSITDDRFSSVTIQSKEEIWEALQTVFDKDKEYTTK</sequence>
<proteinExistence type="predicted"/>
<gene>
    <name evidence="2" type="ORF">A2703_00770</name>
</gene>
<comment type="caution">
    <text evidence="2">The sequence shown here is derived from an EMBL/GenBank/DDBJ whole genome shotgun (WGS) entry which is preliminary data.</text>
</comment>
<dbReference type="InterPro" id="IPR006698">
    <property type="entry name" value="UPF0229"/>
</dbReference>